<organism evidence="1 2">
    <name type="scientific">Niveispirillum cyanobacteriorum</name>
    <dbReference type="NCBI Taxonomy" id="1612173"/>
    <lineage>
        <taxon>Bacteria</taxon>
        <taxon>Pseudomonadati</taxon>
        <taxon>Pseudomonadota</taxon>
        <taxon>Alphaproteobacteria</taxon>
        <taxon>Rhodospirillales</taxon>
        <taxon>Azospirillaceae</taxon>
        <taxon>Niveispirillum</taxon>
    </lineage>
</organism>
<protein>
    <submittedName>
        <fullName evidence="1">Uncharacterized protein</fullName>
    </submittedName>
</protein>
<reference evidence="1 2" key="1">
    <citation type="submission" date="2017-12" db="EMBL/GenBank/DDBJ databases">
        <title>Genomes of bacteria within cyanobacterial aggregates.</title>
        <authorList>
            <person name="Cai H."/>
        </authorList>
    </citation>
    <scope>NUCLEOTIDE SEQUENCE [LARGE SCALE GENOMIC DNA]</scope>
    <source>
        <strain evidence="1 2">TH16</strain>
    </source>
</reference>
<sequence length="87" mass="9926">MLPYPDLHNLPDDLAAALVRLVRLINQLRVRRPDLDRMALSLEAEVDLHAARLLIDHLDKVGDDFHLMLSPWDGRQLLESPGFRPPA</sequence>
<dbReference type="AlphaFoldDB" id="A0A2K9N8L7"/>
<keyword evidence="2" id="KW-1185">Reference proteome</keyword>
<gene>
    <name evidence="1" type="ORF">C0V82_04015</name>
</gene>
<accession>A0A2K9N8L7</accession>
<evidence type="ECO:0000313" key="1">
    <source>
        <dbReference type="EMBL" id="AUN29491.1"/>
    </source>
</evidence>
<name>A0A2K9N8L7_9PROT</name>
<evidence type="ECO:0000313" key="2">
    <source>
        <dbReference type="Proteomes" id="UP000234752"/>
    </source>
</evidence>
<dbReference type="Proteomes" id="UP000234752">
    <property type="component" value="Chromosome eg_1"/>
</dbReference>
<dbReference type="KEGG" id="ncb:C0V82_04015"/>
<dbReference type="EMBL" id="CP025611">
    <property type="protein sequence ID" value="AUN29491.1"/>
    <property type="molecule type" value="Genomic_DNA"/>
</dbReference>
<proteinExistence type="predicted"/>
<dbReference type="RefSeq" id="WP_102111221.1">
    <property type="nucleotide sequence ID" value="NZ_BMGN01000016.1"/>
</dbReference>
<dbReference type="OrthoDB" id="7365188at2"/>